<protein>
    <submittedName>
        <fullName evidence="1">Uncharacterized protein</fullName>
    </submittedName>
</protein>
<accession>A0A0E9XIH1</accession>
<reference evidence="1" key="2">
    <citation type="journal article" date="2015" name="Fish Shellfish Immunol.">
        <title>Early steps in the European eel (Anguilla anguilla)-Vibrio vulnificus interaction in the gills: Role of the RtxA13 toxin.</title>
        <authorList>
            <person name="Callol A."/>
            <person name="Pajuelo D."/>
            <person name="Ebbesson L."/>
            <person name="Teles M."/>
            <person name="MacKenzie S."/>
            <person name="Amaro C."/>
        </authorList>
    </citation>
    <scope>NUCLEOTIDE SEQUENCE</scope>
</reference>
<organism evidence="1">
    <name type="scientific">Anguilla anguilla</name>
    <name type="common">European freshwater eel</name>
    <name type="synonym">Muraena anguilla</name>
    <dbReference type="NCBI Taxonomy" id="7936"/>
    <lineage>
        <taxon>Eukaryota</taxon>
        <taxon>Metazoa</taxon>
        <taxon>Chordata</taxon>
        <taxon>Craniata</taxon>
        <taxon>Vertebrata</taxon>
        <taxon>Euteleostomi</taxon>
        <taxon>Actinopterygii</taxon>
        <taxon>Neopterygii</taxon>
        <taxon>Teleostei</taxon>
        <taxon>Anguilliformes</taxon>
        <taxon>Anguillidae</taxon>
        <taxon>Anguilla</taxon>
    </lineage>
</organism>
<dbReference type="EMBL" id="GBXM01006942">
    <property type="protein sequence ID" value="JAI01636.1"/>
    <property type="molecule type" value="Transcribed_RNA"/>
</dbReference>
<reference evidence="1" key="1">
    <citation type="submission" date="2014-11" db="EMBL/GenBank/DDBJ databases">
        <authorList>
            <person name="Amaro Gonzalez C."/>
        </authorList>
    </citation>
    <scope>NUCLEOTIDE SEQUENCE</scope>
</reference>
<evidence type="ECO:0000313" key="1">
    <source>
        <dbReference type="EMBL" id="JAI01636.1"/>
    </source>
</evidence>
<proteinExistence type="predicted"/>
<sequence length="32" mass="3945">MFIYLPCYTQREENKVKPYHKLSRCTSRHTLT</sequence>
<name>A0A0E9XIH1_ANGAN</name>
<dbReference type="AlphaFoldDB" id="A0A0E9XIH1"/>